<dbReference type="Pfam" id="PF01565">
    <property type="entry name" value="FAD_binding_4"/>
    <property type="match status" value="1"/>
</dbReference>
<protein>
    <submittedName>
        <fullName evidence="7">FAD-binding protein</fullName>
    </submittedName>
</protein>
<dbReference type="InterPro" id="IPR006093">
    <property type="entry name" value="Oxy_OxRdtase_FAD_BS"/>
</dbReference>
<dbReference type="InterPro" id="IPR016167">
    <property type="entry name" value="FAD-bd_PCMH_sub1"/>
</dbReference>
<feature type="region of interest" description="Disordered" evidence="5">
    <location>
        <begin position="258"/>
        <end position="288"/>
    </location>
</feature>
<dbReference type="InterPro" id="IPR006094">
    <property type="entry name" value="Oxid_FAD_bind_N"/>
</dbReference>
<evidence type="ECO:0000256" key="5">
    <source>
        <dbReference type="SAM" id="MobiDB-lite"/>
    </source>
</evidence>
<feature type="domain" description="FAD-binding PCMH-type" evidence="6">
    <location>
        <begin position="22"/>
        <end position="191"/>
    </location>
</feature>
<evidence type="ECO:0000256" key="2">
    <source>
        <dbReference type="ARBA" id="ARBA00005466"/>
    </source>
</evidence>
<evidence type="ECO:0000256" key="1">
    <source>
        <dbReference type="ARBA" id="ARBA00005147"/>
    </source>
</evidence>
<dbReference type="InterPro" id="IPR036318">
    <property type="entry name" value="FAD-bd_PCMH-like_sf"/>
</dbReference>
<comment type="pathway">
    <text evidence="1">Cofactor biosynthesis; L-ascorbate biosynthesis.</text>
</comment>
<dbReference type="PROSITE" id="PS00862">
    <property type="entry name" value="OX2_COVAL_FAD"/>
    <property type="match status" value="1"/>
</dbReference>
<keyword evidence="8" id="KW-1185">Reference proteome</keyword>
<dbReference type="Gene3D" id="1.10.45.10">
    <property type="entry name" value="Vanillyl-alcohol Oxidase, Chain A, domain 4"/>
    <property type="match status" value="1"/>
</dbReference>
<keyword evidence="4" id="KW-0560">Oxidoreductase</keyword>
<evidence type="ECO:0000313" key="7">
    <source>
        <dbReference type="EMBL" id="MCL6422385.1"/>
    </source>
</evidence>
<dbReference type="Gene3D" id="3.30.70.2520">
    <property type="match status" value="1"/>
</dbReference>
<evidence type="ECO:0000256" key="4">
    <source>
        <dbReference type="ARBA" id="ARBA00023002"/>
    </source>
</evidence>
<dbReference type="InterPro" id="IPR016166">
    <property type="entry name" value="FAD-bd_PCMH"/>
</dbReference>
<dbReference type="PROSITE" id="PS51387">
    <property type="entry name" value="FAD_PCMH"/>
    <property type="match status" value="1"/>
</dbReference>
<dbReference type="InterPro" id="IPR016169">
    <property type="entry name" value="FAD-bd_PCMH_sub2"/>
</dbReference>
<name>A0ABT0QXI1_9MICO</name>
<reference evidence="7" key="1">
    <citation type="submission" date="2022-02" db="EMBL/GenBank/DDBJ databases">
        <authorList>
            <person name="Lee M."/>
            <person name="Kim S.-J."/>
            <person name="Jung M.-Y."/>
        </authorList>
    </citation>
    <scope>NUCLEOTIDE SEQUENCE</scope>
    <source>
        <strain evidence="7">JHP9</strain>
    </source>
</reference>
<comment type="similarity">
    <text evidence="2">Belongs to the oxygen-dependent FAD-linked oxidoreductase family.</text>
</comment>
<dbReference type="Gene3D" id="3.30.43.10">
    <property type="entry name" value="Uridine Diphospho-n-acetylenolpyruvylglucosamine Reductase, domain 2"/>
    <property type="match status" value="1"/>
</dbReference>
<dbReference type="InterPro" id="IPR010031">
    <property type="entry name" value="FAD_lactone_oxidase-like"/>
</dbReference>
<dbReference type="Pfam" id="PF04030">
    <property type="entry name" value="ALO"/>
    <property type="match status" value="1"/>
</dbReference>
<dbReference type="InterPro" id="IPR016171">
    <property type="entry name" value="Vanillyl_alc_oxidase_C-sub2"/>
</dbReference>
<dbReference type="RefSeq" id="WP_249736487.1">
    <property type="nucleotide sequence ID" value="NZ_JAKNCJ010000001.1"/>
</dbReference>
<dbReference type="Proteomes" id="UP001203761">
    <property type="component" value="Unassembled WGS sequence"/>
</dbReference>
<dbReference type="SUPFAM" id="SSF56176">
    <property type="entry name" value="FAD-binding/transporter-associated domain-like"/>
    <property type="match status" value="1"/>
</dbReference>
<comment type="caution">
    <text evidence="7">The sequence shown here is derived from an EMBL/GenBank/DDBJ whole genome shotgun (WGS) entry which is preliminary data.</text>
</comment>
<accession>A0ABT0QXI1</accession>
<evidence type="ECO:0000256" key="3">
    <source>
        <dbReference type="ARBA" id="ARBA00022644"/>
    </source>
</evidence>
<dbReference type="PANTHER" id="PTHR43762">
    <property type="entry name" value="L-GULONOLACTONE OXIDASE"/>
    <property type="match status" value="1"/>
</dbReference>
<keyword evidence="3" id="KW-0060">Ascorbate biosynthesis</keyword>
<dbReference type="PIRSF" id="PIRSF000136">
    <property type="entry name" value="LGO_GLO"/>
    <property type="match status" value="1"/>
</dbReference>
<evidence type="ECO:0000313" key="8">
    <source>
        <dbReference type="Proteomes" id="UP001203761"/>
    </source>
</evidence>
<sequence>MPFALPPRAALEARANNWGGNHRFTPAVTVSAESAADVAAAVRWAIAHRLPVRPMGTGHSFSALVPTGGVLVRTPDLSGITGVDSRTGRVRVGAGTPLAQLNEELWEHGLALPTLGDADKQQVAGALATATHGTGLATGSLSSLMTGIRLITGTGEEAWIDESAPEQLRAARASLGALGVALEVELQAVPAFHLTDSRTLTDAEDLRAQWDGLTDPARPASFQWLPGEDSASLLELPAPEGEPSAGRALVRRSARAATTALVEGTGSPTGAPDSPTAAPGPVNADGTDRSYRVLVGRSMKPFHEMELLVPLDRAREAFDALTALLAEDFPEHQHPIEVRFVGQDDAHLSPTEGGPRAALSIPVKTSADYWPMLIAIDALLEPLGARPHWGKLHLLDRERVAALYPQLGAFQGVHAQLDPHGIFLNDHLRALLG</sequence>
<evidence type="ECO:0000259" key="6">
    <source>
        <dbReference type="PROSITE" id="PS51387"/>
    </source>
</evidence>
<proteinExistence type="inferred from homology"/>
<organism evidence="7 8">
    <name type="scientific">Brachybacterium equifaecis</name>
    <dbReference type="NCBI Taxonomy" id="2910770"/>
    <lineage>
        <taxon>Bacteria</taxon>
        <taxon>Bacillati</taxon>
        <taxon>Actinomycetota</taxon>
        <taxon>Actinomycetes</taxon>
        <taxon>Micrococcales</taxon>
        <taxon>Dermabacteraceae</taxon>
        <taxon>Brachybacterium</taxon>
    </lineage>
</organism>
<dbReference type="Gene3D" id="3.30.465.10">
    <property type="match status" value="1"/>
</dbReference>
<dbReference type="InterPro" id="IPR007173">
    <property type="entry name" value="ALO_C"/>
</dbReference>
<gene>
    <name evidence="7" type="ORF">Bequi_03130</name>
</gene>
<dbReference type="EMBL" id="JAKNCJ010000001">
    <property type="protein sequence ID" value="MCL6422385.1"/>
    <property type="molecule type" value="Genomic_DNA"/>
</dbReference>
<dbReference type="PANTHER" id="PTHR43762:SF1">
    <property type="entry name" value="D-ARABINONO-1,4-LACTONE OXIDASE"/>
    <property type="match status" value="1"/>
</dbReference>